<proteinExistence type="predicted"/>
<dbReference type="Gene3D" id="3.30.420.10">
    <property type="entry name" value="Ribonuclease H-like superfamily/Ribonuclease H"/>
    <property type="match status" value="1"/>
</dbReference>
<dbReference type="InterPro" id="IPR052709">
    <property type="entry name" value="Transposase-MT_Hybrid"/>
</dbReference>
<keyword evidence="2" id="KW-1185">Reference proteome</keyword>
<evidence type="ECO:0000313" key="1">
    <source>
        <dbReference type="EMBL" id="UYV60539.1"/>
    </source>
</evidence>
<organism evidence="1 2">
    <name type="scientific">Cordylochernes scorpioides</name>
    <dbReference type="NCBI Taxonomy" id="51811"/>
    <lineage>
        <taxon>Eukaryota</taxon>
        <taxon>Metazoa</taxon>
        <taxon>Ecdysozoa</taxon>
        <taxon>Arthropoda</taxon>
        <taxon>Chelicerata</taxon>
        <taxon>Arachnida</taxon>
        <taxon>Pseudoscorpiones</taxon>
        <taxon>Cheliferoidea</taxon>
        <taxon>Chernetidae</taxon>
        <taxon>Cordylochernes</taxon>
    </lineage>
</organism>
<evidence type="ECO:0000313" key="2">
    <source>
        <dbReference type="Proteomes" id="UP001235939"/>
    </source>
</evidence>
<dbReference type="EMBL" id="CP092863">
    <property type="protein sequence ID" value="UYV60539.1"/>
    <property type="molecule type" value="Genomic_DNA"/>
</dbReference>
<accession>A0ABY6JVE9</accession>
<protein>
    <submittedName>
        <fullName evidence="1">SETMAR</fullName>
    </submittedName>
</protein>
<dbReference type="InterPro" id="IPR036388">
    <property type="entry name" value="WH-like_DNA-bd_sf"/>
</dbReference>
<dbReference type="Proteomes" id="UP001235939">
    <property type="component" value="Chromosome 01"/>
</dbReference>
<name>A0ABY6JVE9_9ARAC</name>
<dbReference type="PANTHER" id="PTHR46060">
    <property type="entry name" value="MARINER MOS1 TRANSPOSASE-LIKE PROTEIN"/>
    <property type="match status" value="1"/>
</dbReference>
<gene>
    <name evidence="1" type="ORF">LAZ67_1001447</name>
</gene>
<reference evidence="1 2" key="1">
    <citation type="submission" date="2022-01" db="EMBL/GenBank/DDBJ databases">
        <title>A chromosomal length assembly of Cordylochernes scorpioides.</title>
        <authorList>
            <person name="Zeh D."/>
            <person name="Zeh J."/>
        </authorList>
    </citation>
    <scope>NUCLEOTIDE SEQUENCE [LARGE SCALE GENOMIC DNA]</scope>
    <source>
        <strain evidence="1">IN4F17</strain>
        <tissue evidence="1">Whole Body</tissue>
    </source>
</reference>
<sequence length="125" mass="14385">MVMWFGKFHNGDTRLGGEEGCGRPSVVDDDHLKSIIEADTNKTTREVAEELNVDHLTVVRHLKQIGKVKNLDKWVLCELSENQKNRPFKVSSALLLRNKKGPFLDRIVTGDEKWILFDNRRRSAQ</sequence>
<dbReference type="Gene3D" id="1.10.10.10">
    <property type="entry name" value="Winged helix-like DNA-binding domain superfamily/Winged helix DNA-binding domain"/>
    <property type="match status" value="1"/>
</dbReference>
<dbReference type="PANTHER" id="PTHR46060:SF2">
    <property type="entry name" value="HISTONE-LYSINE N-METHYLTRANSFERASE SETMAR"/>
    <property type="match status" value="1"/>
</dbReference>
<dbReference type="InterPro" id="IPR036397">
    <property type="entry name" value="RNaseH_sf"/>
</dbReference>